<accession>A0ABQ0CDJ4</accession>
<name>A0ABQ0CDJ4_9PROT</name>
<dbReference type="InterPro" id="IPR003593">
    <property type="entry name" value="AAA+_ATPase"/>
</dbReference>
<evidence type="ECO:0000256" key="1">
    <source>
        <dbReference type="ARBA" id="ARBA00022741"/>
    </source>
</evidence>
<evidence type="ECO:0000256" key="3">
    <source>
        <dbReference type="ARBA" id="ARBA00023015"/>
    </source>
</evidence>
<proteinExistence type="predicted"/>
<dbReference type="PANTHER" id="PTHR32071">
    <property type="entry name" value="TRANSCRIPTIONAL REGULATORY PROTEIN"/>
    <property type="match status" value="1"/>
</dbReference>
<feature type="domain" description="Sigma-54 factor interaction" evidence="6">
    <location>
        <begin position="200"/>
        <end position="430"/>
    </location>
</feature>
<dbReference type="Gene3D" id="3.40.50.300">
    <property type="entry name" value="P-loop containing nucleotide triphosphate hydrolases"/>
    <property type="match status" value="1"/>
</dbReference>
<keyword evidence="2" id="KW-0067">ATP-binding</keyword>
<dbReference type="InterPro" id="IPR027417">
    <property type="entry name" value="P-loop_NTPase"/>
</dbReference>
<dbReference type="PROSITE" id="PS00688">
    <property type="entry name" value="SIGMA54_INTERACT_3"/>
    <property type="match status" value="1"/>
</dbReference>
<dbReference type="PROSITE" id="PS50045">
    <property type="entry name" value="SIGMA54_INTERACT_4"/>
    <property type="match status" value="1"/>
</dbReference>
<keyword evidence="4" id="KW-0238">DNA-binding</keyword>
<dbReference type="CDD" id="cd00009">
    <property type="entry name" value="AAA"/>
    <property type="match status" value="1"/>
</dbReference>
<dbReference type="InterPro" id="IPR025944">
    <property type="entry name" value="Sigma_54_int_dom_CS"/>
</dbReference>
<dbReference type="PROSITE" id="PS00675">
    <property type="entry name" value="SIGMA54_INTERACT_1"/>
    <property type="match status" value="1"/>
</dbReference>
<evidence type="ECO:0000256" key="4">
    <source>
        <dbReference type="ARBA" id="ARBA00023125"/>
    </source>
</evidence>
<keyword evidence="8" id="KW-1185">Reference proteome</keyword>
<protein>
    <submittedName>
        <fullName evidence="7">Anaerobic nitric oxide reductase transcription regulator NorR</fullName>
    </submittedName>
</protein>
<dbReference type="Pfam" id="PF02954">
    <property type="entry name" value="HTH_8"/>
    <property type="match status" value="1"/>
</dbReference>
<dbReference type="InterPro" id="IPR002078">
    <property type="entry name" value="Sigma_54_int"/>
</dbReference>
<dbReference type="SMART" id="SM00065">
    <property type="entry name" value="GAF"/>
    <property type="match status" value="1"/>
</dbReference>
<dbReference type="SUPFAM" id="SSF52540">
    <property type="entry name" value="P-loop containing nucleoside triphosphate hydrolases"/>
    <property type="match status" value="1"/>
</dbReference>
<sequence>MHRSTEINQRLETLKSLLERIHRAWGPDDFEALMRFFVDILPPLTQAERCSVFIVDSGSERIWLKFGTGLKEKAIIAPMRGSVVGEAISTGRTVMRLGLESREGFHAIADRQTDYTTRNLLCVPIMSLAGNYAIGAVELLNKQDGPGFSPADETLLHQLVKYLALSIEHNAVTEEIVEITRGMHAEMARAANPLLGEERYVAESPAMRRIFALVNQIGPLPVNVFVSGESGTGKEVIARLIHERGGAARTRPFVAVNCSAIPENLMESEFFGHEKGAFTGATASRMGRFEEAAGGTLFLDEIGDMPVSIQPRFLRAIQEMEGVRLGGSKVHRYDFRLISASGKDLREEVRGGRFREDLFFRLFSIDIHLPPLRERREEILPLMLLFLDQVSTRFKKRPRGFSPELVALFESHPWPGNVRQLEHEVERLVALTPDGEWITPAHCSSALLETRPATSGACTRVADTLSLPEQRKRLEIDLIAQALRQAGGNKARAAELLEITRQSLHNKLRLYRIDEGGEPFHG</sequence>
<dbReference type="EMBL" id="BAAFGK010000005">
    <property type="protein sequence ID" value="GAB0058956.1"/>
    <property type="molecule type" value="Genomic_DNA"/>
</dbReference>
<reference evidence="7 8" key="2">
    <citation type="submission" date="2024-09" db="EMBL/GenBank/DDBJ databases">
        <title>Draft genome sequence of Candidatus Magnetaquicoccaceae bacterium FCR-1.</title>
        <authorList>
            <person name="Shimoshige H."/>
            <person name="Shimamura S."/>
            <person name="Taoka A."/>
            <person name="Kobayashi H."/>
            <person name="Maekawa T."/>
        </authorList>
    </citation>
    <scope>NUCLEOTIDE SEQUENCE [LARGE SCALE GENOMIC DNA]</scope>
    <source>
        <strain evidence="7 8">FCR-1</strain>
    </source>
</reference>
<keyword evidence="3" id="KW-0805">Transcription regulation</keyword>
<evidence type="ECO:0000313" key="7">
    <source>
        <dbReference type="EMBL" id="GAB0058956.1"/>
    </source>
</evidence>
<dbReference type="Pfam" id="PF01590">
    <property type="entry name" value="GAF"/>
    <property type="match status" value="1"/>
</dbReference>
<dbReference type="SUPFAM" id="SSF46689">
    <property type="entry name" value="Homeodomain-like"/>
    <property type="match status" value="1"/>
</dbReference>
<evidence type="ECO:0000256" key="5">
    <source>
        <dbReference type="ARBA" id="ARBA00023163"/>
    </source>
</evidence>
<dbReference type="Pfam" id="PF00158">
    <property type="entry name" value="Sigma54_activat"/>
    <property type="match status" value="1"/>
</dbReference>
<reference evidence="7 8" key="1">
    <citation type="submission" date="2024-05" db="EMBL/GenBank/DDBJ databases">
        <authorList>
            <consortium name="Candidatus Magnetaquicoccaceae bacterium FCR-1 genome sequencing consortium"/>
            <person name="Shimoshige H."/>
            <person name="Shimamura S."/>
            <person name="Taoka A."/>
            <person name="Kobayashi H."/>
            <person name="Maekawa T."/>
        </authorList>
    </citation>
    <scope>NUCLEOTIDE SEQUENCE [LARGE SCALE GENOMIC DNA]</scope>
    <source>
        <strain evidence="7 8">FCR-1</strain>
    </source>
</reference>
<dbReference type="InterPro" id="IPR025943">
    <property type="entry name" value="Sigma_54_int_dom_ATP-bd_2"/>
</dbReference>
<evidence type="ECO:0000256" key="2">
    <source>
        <dbReference type="ARBA" id="ARBA00022840"/>
    </source>
</evidence>
<organism evidence="7 8">
    <name type="scientific">Candidatus Magnetaquiglobus chichijimensis</name>
    <dbReference type="NCBI Taxonomy" id="3141448"/>
    <lineage>
        <taxon>Bacteria</taxon>
        <taxon>Pseudomonadati</taxon>
        <taxon>Pseudomonadota</taxon>
        <taxon>Magnetococcia</taxon>
        <taxon>Magnetococcales</taxon>
        <taxon>Candidatus Magnetaquicoccaceae</taxon>
        <taxon>Candidatus Magnetaquiglobus</taxon>
    </lineage>
</organism>
<dbReference type="RefSeq" id="WP_420906672.1">
    <property type="nucleotide sequence ID" value="NZ_BAAFGK010000005.1"/>
</dbReference>
<dbReference type="Gene3D" id="1.10.10.60">
    <property type="entry name" value="Homeodomain-like"/>
    <property type="match status" value="1"/>
</dbReference>
<dbReference type="SMART" id="SM00382">
    <property type="entry name" value="AAA"/>
    <property type="match status" value="1"/>
</dbReference>
<keyword evidence="5" id="KW-0804">Transcription</keyword>
<dbReference type="Gene3D" id="1.10.8.60">
    <property type="match status" value="1"/>
</dbReference>
<keyword evidence="1" id="KW-0547">Nucleotide-binding</keyword>
<dbReference type="InterPro" id="IPR002197">
    <property type="entry name" value="HTH_Fis"/>
</dbReference>
<dbReference type="InterPro" id="IPR025662">
    <property type="entry name" value="Sigma_54_int_dom_ATP-bd_1"/>
</dbReference>
<dbReference type="InterPro" id="IPR029016">
    <property type="entry name" value="GAF-like_dom_sf"/>
</dbReference>
<comment type="caution">
    <text evidence="7">The sequence shown here is derived from an EMBL/GenBank/DDBJ whole genome shotgun (WGS) entry which is preliminary data.</text>
</comment>
<dbReference type="PROSITE" id="PS00676">
    <property type="entry name" value="SIGMA54_INTERACT_2"/>
    <property type="match status" value="1"/>
</dbReference>
<evidence type="ECO:0000313" key="8">
    <source>
        <dbReference type="Proteomes" id="UP001628193"/>
    </source>
</evidence>
<dbReference type="Proteomes" id="UP001628193">
    <property type="component" value="Unassembled WGS sequence"/>
</dbReference>
<dbReference type="Gene3D" id="3.30.450.40">
    <property type="match status" value="1"/>
</dbReference>
<dbReference type="InterPro" id="IPR058031">
    <property type="entry name" value="AAA_lid_NorR"/>
</dbReference>
<dbReference type="InterPro" id="IPR009057">
    <property type="entry name" value="Homeodomain-like_sf"/>
</dbReference>
<dbReference type="PRINTS" id="PR01590">
    <property type="entry name" value="HTHFIS"/>
</dbReference>
<evidence type="ECO:0000259" key="6">
    <source>
        <dbReference type="PROSITE" id="PS50045"/>
    </source>
</evidence>
<dbReference type="Pfam" id="PF25601">
    <property type="entry name" value="AAA_lid_14"/>
    <property type="match status" value="1"/>
</dbReference>
<dbReference type="SUPFAM" id="SSF55781">
    <property type="entry name" value="GAF domain-like"/>
    <property type="match status" value="1"/>
</dbReference>
<gene>
    <name evidence="7" type="primary">norR_2</name>
    <name evidence="7" type="ORF">SIID45300_03316</name>
</gene>
<dbReference type="InterPro" id="IPR003018">
    <property type="entry name" value="GAF"/>
</dbReference>